<accession>A0AAN8XQZ2</accession>
<reference evidence="1 2" key="1">
    <citation type="submission" date="2023-11" db="EMBL/GenBank/DDBJ databases">
        <title>Halocaridina rubra genome assembly.</title>
        <authorList>
            <person name="Smith C."/>
        </authorList>
    </citation>
    <scope>NUCLEOTIDE SEQUENCE [LARGE SCALE GENOMIC DNA]</scope>
    <source>
        <strain evidence="1">EP-1</strain>
        <tissue evidence="1">Whole</tissue>
    </source>
</reference>
<dbReference type="AlphaFoldDB" id="A0AAN8XQZ2"/>
<feature type="non-terminal residue" evidence="1">
    <location>
        <position position="69"/>
    </location>
</feature>
<sequence>MEEYKEEKNWINELLERHIHARKTLECMRNRELEMENLKNAEQNEMTDISGNVEWVTITTEFQFFKTES</sequence>
<dbReference type="Proteomes" id="UP001381693">
    <property type="component" value="Unassembled WGS sequence"/>
</dbReference>
<evidence type="ECO:0000313" key="1">
    <source>
        <dbReference type="EMBL" id="KAK7082610.1"/>
    </source>
</evidence>
<organism evidence="1 2">
    <name type="scientific">Halocaridina rubra</name>
    <name type="common">Hawaiian red shrimp</name>
    <dbReference type="NCBI Taxonomy" id="373956"/>
    <lineage>
        <taxon>Eukaryota</taxon>
        <taxon>Metazoa</taxon>
        <taxon>Ecdysozoa</taxon>
        <taxon>Arthropoda</taxon>
        <taxon>Crustacea</taxon>
        <taxon>Multicrustacea</taxon>
        <taxon>Malacostraca</taxon>
        <taxon>Eumalacostraca</taxon>
        <taxon>Eucarida</taxon>
        <taxon>Decapoda</taxon>
        <taxon>Pleocyemata</taxon>
        <taxon>Caridea</taxon>
        <taxon>Atyoidea</taxon>
        <taxon>Atyidae</taxon>
        <taxon>Halocaridina</taxon>
    </lineage>
</organism>
<comment type="caution">
    <text evidence="1">The sequence shown here is derived from an EMBL/GenBank/DDBJ whole genome shotgun (WGS) entry which is preliminary data.</text>
</comment>
<keyword evidence="2" id="KW-1185">Reference proteome</keyword>
<gene>
    <name evidence="1" type="ORF">SK128_006302</name>
</gene>
<proteinExistence type="predicted"/>
<name>A0AAN8XQZ2_HALRR</name>
<protein>
    <submittedName>
        <fullName evidence="1">Uncharacterized protein</fullName>
    </submittedName>
</protein>
<evidence type="ECO:0000313" key="2">
    <source>
        <dbReference type="Proteomes" id="UP001381693"/>
    </source>
</evidence>
<dbReference type="EMBL" id="JAXCGZ010003949">
    <property type="protein sequence ID" value="KAK7082610.1"/>
    <property type="molecule type" value="Genomic_DNA"/>
</dbReference>